<reference evidence="2" key="1">
    <citation type="journal article" date="2023" name="G3 (Bethesda)">
        <title>A reference genome for the long-term kleptoplast-retaining sea slug Elysia crispata morphotype clarki.</title>
        <authorList>
            <person name="Eastman K.E."/>
            <person name="Pendleton A.L."/>
            <person name="Shaikh M.A."/>
            <person name="Suttiyut T."/>
            <person name="Ogas R."/>
            <person name="Tomko P."/>
            <person name="Gavelis G."/>
            <person name="Widhalm J.R."/>
            <person name="Wisecaver J.H."/>
        </authorList>
    </citation>
    <scope>NUCLEOTIDE SEQUENCE</scope>
    <source>
        <strain evidence="2">ECLA1</strain>
    </source>
</reference>
<sequence length="84" mass="9192">MTVELNLGKLRQERCLAGYTIGEMQAGLSTTDAVWVCGTDVAKPEPGPAEQTASESWRERGEGGGWDLFTAASAQRFTSWARLW</sequence>
<gene>
    <name evidence="2" type="ORF">RRG08_019575</name>
</gene>
<evidence type="ECO:0000256" key="1">
    <source>
        <dbReference type="SAM" id="MobiDB-lite"/>
    </source>
</evidence>
<evidence type="ECO:0000313" key="2">
    <source>
        <dbReference type="EMBL" id="KAK3754591.1"/>
    </source>
</evidence>
<proteinExistence type="predicted"/>
<accession>A0AAE0YQH2</accession>
<organism evidence="2 3">
    <name type="scientific">Elysia crispata</name>
    <name type="common">lettuce slug</name>
    <dbReference type="NCBI Taxonomy" id="231223"/>
    <lineage>
        <taxon>Eukaryota</taxon>
        <taxon>Metazoa</taxon>
        <taxon>Spiralia</taxon>
        <taxon>Lophotrochozoa</taxon>
        <taxon>Mollusca</taxon>
        <taxon>Gastropoda</taxon>
        <taxon>Heterobranchia</taxon>
        <taxon>Euthyneura</taxon>
        <taxon>Panpulmonata</taxon>
        <taxon>Sacoglossa</taxon>
        <taxon>Placobranchoidea</taxon>
        <taxon>Plakobranchidae</taxon>
        <taxon>Elysia</taxon>
    </lineage>
</organism>
<dbReference type="EMBL" id="JAWDGP010005660">
    <property type="protein sequence ID" value="KAK3754591.1"/>
    <property type="molecule type" value="Genomic_DNA"/>
</dbReference>
<evidence type="ECO:0000313" key="3">
    <source>
        <dbReference type="Proteomes" id="UP001283361"/>
    </source>
</evidence>
<keyword evidence="3" id="KW-1185">Reference proteome</keyword>
<comment type="caution">
    <text evidence="2">The sequence shown here is derived from an EMBL/GenBank/DDBJ whole genome shotgun (WGS) entry which is preliminary data.</text>
</comment>
<feature type="region of interest" description="Disordered" evidence="1">
    <location>
        <begin position="41"/>
        <end position="61"/>
    </location>
</feature>
<name>A0AAE0YQH2_9GAST</name>
<protein>
    <submittedName>
        <fullName evidence="2">Uncharacterized protein</fullName>
    </submittedName>
</protein>
<dbReference type="Proteomes" id="UP001283361">
    <property type="component" value="Unassembled WGS sequence"/>
</dbReference>
<dbReference type="AlphaFoldDB" id="A0AAE0YQH2"/>